<dbReference type="AlphaFoldDB" id="A0A8J8FGA4"/>
<accession>A0A8J8FGA4</accession>
<evidence type="ECO:0000313" key="3">
    <source>
        <dbReference type="Proteomes" id="UP000598971"/>
    </source>
</evidence>
<evidence type="ECO:0000259" key="1">
    <source>
        <dbReference type="Pfam" id="PF00144"/>
    </source>
</evidence>
<dbReference type="PANTHER" id="PTHR43283:SF3">
    <property type="entry name" value="BETA-LACTAMASE FAMILY PROTEIN (AFU_ORTHOLOGUE AFUA_5G07500)"/>
    <property type="match status" value="1"/>
</dbReference>
<proteinExistence type="predicted"/>
<reference evidence="2" key="1">
    <citation type="submission" date="2019-10" db="EMBL/GenBank/DDBJ databases">
        <title>Draft genome sequence of Panacibacter sp. KCS-6.</title>
        <authorList>
            <person name="Yim K.J."/>
        </authorList>
    </citation>
    <scope>NUCLEOTIDE SEQUENCE</scope>
    <source>
        <strain evidence="2">KCS-6</strain>
    </source>
</reference>
<sequence>MGLFFILACLPVCLYAQVITPVSQSKAIDYTRLARIDSMVNDYVQHNWIKGAVTIIVKDNQLVQYKGYGMADAATNKPMEKDAIFRIASQTKAITSAGILILYEQGKLQLDEQVGDFIPEFKQQNVLNTFNAVDTTYTTVPAKRPITIRDLLTHTSGLDYPGIGSENMKAIYAKAKLAPGFGITKDASLLQKMKQLGNLPLVHQPGEQWTYGLNCDVLGCIIEIVSGMSLQDFLTKEIFTPLGMKDTYFNVPAAKASRLTTVYTEDSTHQIIPWPTGNFNTDPNFPLQNKTYFSGGADLSSTGYDYAVFLQMIMNGGIYNGKRILSPRTVEAMLTPQLDFLFNDTNNFGLGFEIVAEKGARKGTRHKGTFGWGGFFGSTYWADPRSKLIAIILTQQSPNSHYQVMEKFESMVYSSLK</sequence>
<dbReference type="Gene3D" id="3.40.710.10">
    <property type="entry name" value="DD-peptidase/beta-lactamase superfamily"/>
    <property type="match status" value="1"/>
</dbReference>
<gene>
    <name evidence="2" type="ORF">GD597_15500</name>
</gene>
<protein>
    <submittedName>
        <fullName evidence="2">Serine hydrolase</fullName>
    </submittedName>
</protein>
<dbReference type="InterPro" id="IPR012338">
    <property type="entry name" value="Beta-lactam/transpept-like"/>
</dbReference>
<keyword evidence="2" id="KW-0378">Hydrolase</keyword>
<evidence type="ECO:0000313" key="2">
    <source>
        <dbReference type="EMBL" id="NNV56877.1"/>
    </source>
</evidence>
<dbReference type="InterPro" id="IPR050789">
    <property type="entry name" value="Diverse_Enzym_Activities"/>
</dbReference>
<dbReference type="Pfam" id="PF00144">
    <property type="entry name" value="Beta-lactamase"/>
    <property type="match status" value="1"/>
</dbReference>
<feature type="domain" description="Beta-lactamase-related" evidence="1">
    <location>
        <begin position="37"/>
        <end position="399"/>
    </location>
</feature>
<dbReference type="EMBL" id="WHPF01000011">
    <property type="protein sequence ID" value="NNV56877.1"/>
    <property type="molecule type" value="Genomic_DNA"/>
</dbReference>
<name>A0A8J8FGA4_9BACT</name>
<dbReference type="GO" id="GO:0016787">
    <property type="term" value="F:hydrolase activity"/>
    <property type="evidence" value="ECO:0007669"/>
    <property type="project" value="UniProtKB-KW"/>
</dbReference>
<comment type="caution">
    <text evidence="2">The sequence shown here is derived from an EMBL/GenBank/DDBJ whole genome shotgun (WGS) entry which is preliminary data.</text>
</comment>
<dbReference type="SUPFAM" id="SSF56601">
    <property type="entry name" value="beta-lactamase/transpeptidase-like"/>
    <property type="match status" value="1"/>
</dbReference>
<dbReference type="InterPro" id="IPR001466">
    <property type="entry name" value="Beta-lactam-related"/>
</dbReference>
<dbReference type="PANTHER" id="PTHR43283">
    <property type="entry name" value="BETA-LACTAMASE-RELATED"/>
    <property type="match status" value="1"/>
</dbReference>
<keyword evidence="3" id="KW-1185">Reference proteome</keyword>
<dbReference type="Proteomes" id="UP000598971">
    <property type="component" value="Unassembled WGS sequence"/>
</dbReference>
<organism evidence="2 3">
    <name type="scientific">Limnovirga soli</name>
    <dbReference type="NCBI Taxonomy" id="2656915"/>
    <lineage>
        <taxon>Bacteria</taxon>
        <taxon>Pseudomonadati</taxon>
        <taxon>Bacteroidota</taxon>
        <taxon>Chitinophagia</taxon>
        <taxon>Chitinophagales</taxon>
        <taxon>Chitinophagaceae</taxon>
        <taxon>Limnovirga</taxon>
    </lineage>
</organism>